<sequence>MNKRKYITFTYVYGEKFWMLMCQILLKSLLCPDFVSFIRQGRCEIYIFTSDADIPETARPLIEQYNKIFNFKVLSAKNQTEALLLAIKHCSENNTSLIMLPPDTYFASGSITRLVDLNDLTQAEHCYAAPHIRVDSEKFINGLSYFNGVLDSASLVELGLKTLHSSWDKCILDETSTPEKSYLTGAMLLNVGKKYYIQHRLPTYWLVNFRKSDFDHFFRGDFYHWDCYWPNKIMAENRHKAVGSSSVFCAVELTSEDTHEPLAFSDQEERYDDYVHRSHSTDISGMFIYELK</sequence>
<proteinExistence type="predicted"/>
<dbReference type="Proteomes" id="UP001165395">
    <property type="component" value="Unassembled WGS sequence"/>
</dbReference>
<keyword evidence="2" id="KW-1185">Reference proteome</keyword>
<evidence type="ECO:0000313" key="2">
    <source>
        <dbReference type="Proteomes" id="UP001165395"/>
    </source>
</evidence>
<dbReference type="RefSeq" id="WP_227177778.1">
    <property type="nucleotide sequence ID" value="NZ_JAJBZT010000001.1"/>
</dbReference>
<protein>
    <submittedName>
        <fullName evidence="1">Uncharacterized protein</fullName>
    </submittedName>
</protein>
<gene>
    <name evidence="1" type="ORF">LIN78_01525</name>
</gene>
<name>A0ABS8D206_9NEIS</name>
<organism evidence="1 2">
    <name type="scientific">Leeia speluncae</name>
    <dbReference type="NCBI Taxonomy" id="2884804"/>
    <lineage>
        <taxon>Bacteria</taxon>
        <taxon>Pseudomonadati</taxon>
        <taxon>Pseudomonadota</taxon>
        <taxon>Betaproteobacteria</taxon>
        <taxon>Neisseriales</taxon>
        <taxon>Leeiaceae</taxon>
        <taxon>Leeia</taxon>
    </lineage>
</organism>
<comment type="caution">
    <text evidence="1">The sequence shown here is derived from an EMBL/GenBank/DDBJ whole genome shotgun (WGS) entry which is preliminary data.</text>
</comment>
<dbReference type="EMBL" id="JAJBZT010000001">
    <property type="protein sequence ID" value="MCB6182236.1"/>
    <property type="molecule type" value="Genomic_DNA"/>
</dbReference>
<accession>A0ABS8D206</accession>
<evidence type="ECO:0000313" key="1">
    <source>
        <dbReference type="EMBL" id="MCB6182236.1"/>
    </source>
</evidence>
<reference evidence="1" key="1">
    <citation type="submission" date="2021-10" db="EMBL/GenBank/DDBJ databases">
        <title>The complete genome sequence of Leeia sp. TBRC 13508.</title>
        <authorList>
            <person name="Charoenyingcharoen P."/>
            <person name="Yukphan P."/>
        </authorList>
    </citation>
    <scope>NUCLEOTIDE SEQUENCE</scope>
    <source>
        <strain evidence="1">TBRC 13508</strain>
    </source>
</reference>